<proteinExistence type="predicted"/>
<keyword evidence="3 5" id="KW-0862">Zinc</keyword>
<dbReference type="SUPFAM" id="SSF57716">
    <property type="entry name" value="Glucocorticoid receptor-like (DNA-binding domain)"/>
    <property type="match status" value="2"/>
</dbReference>
<evidence type="ECO:0000313" key="8">
    <source>
        <dbReference type="EMBL" id="KAF5376033.1"/>
    </source>
</evidence>
<dbReference type="OrthoDB" id="8062037at2759"/>
<keyword evidence="1 5" id="KW-0479">Metal-binding</keyword>
<sequence>MTPSGNGTREEAVPQGAPPDLVAVSDMLNHRTSHVWLAVFVIRGWTRLLSSSTIKSPTGTHTFFPVRPALIMTSSKSCHVKNFGTRDLRQANLPHREVTPPPDSPPLRPTLLSPPPNLTPLNDPSPDPAPLLRPNRSLATSPISSSFPRVPDTDAYADEERDTLGHRPSSPAAAPTLTSIPSNTGRSGLGGLLRTVPLTPTRSAGRPRHFASNSVGGSPMQLGSGTSGSPMKPLVQTSTGTRYGAALGGTMPIQFTGAMGGSPRKWGASGATPSCPRCGKSVYFAEQVKAVGKTYHKNCLRCTECNTLLDSSRLRDHDGEPLCVRCYGKLHGPQGGGYALLGKAGG</sequence>
<dbReference type="PANTHER" id="PTHR46074">
    <property type="entry name" value="CYSTEINE-RICH PROTEIN CRIP FAMILY MEMBER"/>
    <property type="match status" value="1"/>
</dbReference>
<dbReference type="CDD" id="cd09326">
    <property type="entry name" value="LIM_CRP_like"/>
    <property type="match status" value="1"/>
</dbReference>
<dbReference type="FunFam" id="2.10.110.10:FF:000001">
    <property type="entry name" value="Cysteine and glycine-rich protein 1"/>
    <property type="match status" value="1"/>
</dbReference>
<evidence type="ECO:0000313" key="9">
    <source>
        <dbReference type="Proteomes" id="UP000565441"/>
    </source>
</evidence>
<dbReference type="AlphaFoldDB" id="A0A8H5H3G2"/>
<evidence type="ECO:0000256" key="6">
    <source>
        <dbReference type="SAM" id="MobiDB-lite"/>
    </source>
</evidence>
<dbReference type="Pfam" id="PF00412">
    <property type="entry name" value="LIM"/>
    <property type="match status" value="1"/>
</dbReference>
<comment type="caution">
    <text evidence="8">The sequence shown here is derived from an EMBL/GenBank/DDBJ whole genome shotgun (WGS) entry which is preliminary data.</text>
</comment>
<feature type="compositionally biased region" description="Polar residues" evidence="6">
    <location>
        <begin position="137"/>
        <end position="147"/>
    </location>
</feature>
<dbReference type="EMBL" id="JAACJP010000030">
    <property type="protein sequence ID" value="KAF5376033.1"/>
    <property type="molecule type" value="Genomic_DNA"/>
</dbReference>
<dbReference type="Gene3D" id="2.10.110.10">
    <property type="entry name" value="Cysteine Rich Protein"/>
    <property type="match status" value="1"/>
</dbReference>
<gene>
    <name evidence="8" type="ORF">D9615_007764</name>
</gene>
<dbReference type="Proteomes" id="UP000565441">
    <property type="component" value="Unassembled WGS sequence"/>
</dbReference>
<protein>
    <recommendedName>
        <fullName evidence="7">LIM zinc-binding domain-containing protein</fullName>
    </recommendedName>
</protein>
<dbReference type="InterPro" id="IPR001781">
    <property type="entry name" value="Znf_LIM"/>
</dbReference>
<keyword evidence="9" id="KW-1185">Reference proteome</keyword>
<organism evidence="8 9">
    <name type="scientific">Tricholomella constricta</name>
    <dbReference type="NCBI Taxonomy" id="117010"/>
    <lineage>
        <taxon>Eukaryota</taxon>
        <taxon>Fungi</taxon>
        <taxon>Dikarya</taxon>
        <taxon>Basidiomycota</taxon>
        <taxon>Agaricomycotina</taxon>
        <taxon>Agaricomycetes</taxon>
        <taxon>Agaricomycetidae</taxon>
        <taxon>Agaricales</taxon>
        <taxon>Tricholomatineae</taxon>
        <taxon>Lyophyllaceae</taxon>
        <taxon>Tricholomella</taxon>
    </lineage>
</organism>
<feature type="compositionally biased region" description="Polar residues" evidence="6">
    <location>
        <begin position="211"/>
        <end position="230"/>
    </location>
</feature>
<name>A0A8H5H3G2_9AGAR</name>
<dbReference type="PROSITE" id="PS50023">
    <property type="entry name" value="LIM_DOMAIN_2"/>
    <property type="match status" value="1"/>
</dbReference>
<feature type="region of interest" description="Disordered" evidence="6">
    <location>
        <begin position="88"/>
        <end position="230"/>
    </location>
</feature>
<evidence type="ECO:0000256" key="5">
    <source>
        <dbReference type="PROSITE-ProRule" id="PRU00125"/>
    </source>
</evidence>
<evidence type="ECO:0000256" key="2">
    <source>
        <dbReference type="ARBA" id="ARBA00022737"/>
    </source>
</evidence>
<evidence type="ECO:0000259" key="7">
    <source>
        <dbReference type="PROSITE" id="PS50023"/>
    </source>
</evidence>
<dbReference type="GO" id="GO:0030695">
    <property type="term" value="F:GTPase regulator activity"/>
    <property type="evidence" value="ECO:0007669"/>
    <property type="project" value="UniProtKB-ARBA"/>
</dbReference>
<reference evidence="8 9" key="1">
    <citation type="journal article" date="2020" name="ISME J.">
        <title>Uncovering the hidden diversity of litter-decomposition mechanisms in mushroom-forming fungi.</title>
        <authorList>
            <person name="Floudas D."/>
            <person name="Bentzer J."/>
            <person name="Ahren D."/>
            <person name="Johansson T."/>
            <person name="Persson P."/>
            <person name="Tunlid A."/>
        </authorList>
    </citation>
    <scope>NUCLEOTIDE SEQUENCE [LARGE SCALE GENOMIC DNA]</scope>
    <source>
        <strain evidence="8 9">CBS 661.87</strain>
    </source>
</reference>
<accession>A0A8H5H3G2</accession>
<evidence type="ECO:0000256" key="1">
    <source>
        <dbReference type="ARBA" id="ARBA00022723"/>
    </source>
</evidence>
<feature type="compositionally biased region" description="Basic and acidic residues" evidence="6">
    <location>
        <begin position="88"/>
        <end position="98"/>
    </location>
</feature>
<feature type="domain" description="LIM zinc-binding" evidence="7">
    <location>
        <begin position="273"/>
        <end position="333"/>
    </location>
</feature>
<dbReference type="PANTHER" id="PTHR46074:SF5">
    <property type="entry name" value="LIM DOMAIN-CONTAINING PROTEIN C"/>
    <property type="match status" value="1"/>
</dbReference>
<dbReference type="GO" id="GO:0046872">
    <property type="term" value="F:metal ion binding"/>
    <property type="evidence" value="ECO:0007669"/>
    <property type="project" value="UniProtKB-KW"/>
</dbReference>
<feature type="compositionally biased region" description="Pro residues" evidence="6">
    <location>
        <begin position="99"/>
        <end position="131"/>
    </location>
</feature>
<keyword evidence="4 5" id="KW-0440">LIM domain</keyword>
<evidence type="ECO:0000256" key="4">
    <source>
        <dbReference type="ARBA" id="ARBA00023038"/>
    </source>
</evidence>
<evidence type="ECO:0000256" key="3">
    <source>
        <dbReference type="ARBA" id="ARBA00022833"/>
    </source>
</evidence>
<keyword evidence="2" id="KW-0677">Repeat</keyword>
<dbReference type="PROSITE" id="PS00478">
    <property type="entry name" value="LIM_DOMAIN_1"/>
    <property type="match status" value="1"/>
</dbReference>
<dbReference type="SMART" id="SM00132">
    <property type="entry name" value="LIM"/>
    <property type="match status" value="1"/>
</dbReference>
<feature type="compositionally biased region" description="Polar residues" evidence="6">
    <location>
        <begin position="176"/>
        <end position="186"/>
    </location>
</feature>